<sequence length="100" mass="10586">VICLPGDNSPRTTAVQSPLSRPKTCPKPSNSTSVIHLPYTTVICLPGDNSPRSPLAKPPKVCTAPTNDTSVIYLPHSSVIYLPGPSETPKQLKGICPLVK</sequence>
<dbReference type="EMBL" id="CAXKWB010071153">
    <property type="protein sequence ID" value="CAL4194712.1"/>
    <property type="molecule type" value="Genomic_DNA"/>
</dbReference>
<proteinExistence type="predicted"/>
<feature type="compositionally biased region" description="Polar residues" evidence="1">
    <location>
        <begin position="9"/>
        <end position="19"/>
    </location>
</feature>
<organism evidence="2 3">
    <name type="scientific">Meganyctiphanes norvegica</name>
    <name type="common">Northern krill</name>
    <name type="synonym">Thysanopoda norvegica</name>
    <dbReference type="NCBI Taxonomy" id="48144"/>
    <lineage>
        <taxon>Eukaryota</taxon>
        <taxon>Metazoa</taxon>
        <taxon>Ecdysozoa</taxon>
        <taxon>Arthropoda</taxon>
        <taxon>Crustacea</taxon>
        <taxon>Multicrustacea</taxon>
        <taxon>Malacostraca</taxon>
        <taxon>Eumalacostraca</taxon>
        <taxon>Eucarida</taxon>
        <taxon>Euphausiacea</taxon>
        <taxon>Euphausiidae</taxon>
        <taxon>Meganyctiphanes</taxon>
    </lineage>
</organism>
<evidence type="ECO:0000256" key="1">
    <source>
        <dbReference type="SAM" id="MobiDB-lite"/>
    </source>
</evidence>
<accession>A0AAV2SJ89</accession>
<feature type="non-terminal residue" evidence="2">
    <location>
        <position position="100"/>
    </location>
</feature>
<name>A0AAV2SJ89_MEGNR</name>
<evidence type="ECO:0000313" key="2">
    <source>
        <dbReference type="EMBL" id="CAL4194712.1"/>
    </source>
</evidence>
<dbReference type="Proteomes" id="UP001497623">
    <property type="component" value="Unassembled WGS sequence"/>
</dbReference>
<comment type="caution">
    <text evidence="2">The sequence shown here is derived from an EMBL/GenBank/DDBJ whole genome shotgun (WGS) entry which is preliminary data.</text>
</comment>
<gene>
    <name evidence="2" type="ORF">MNOR_LOCUS36986</name>
</gene>
<reference evidence="2 3" key="1">
    <citation type="submission" date="2024-05" db="EMBL/GenBank/DDBJ databases">
        <authorList>
            <person name="Wallberg A."/>
        </authorList>
    </citation>
    <scope>NUCLEOTIDE SEQUENCE [LARGE SCALE GENOMIC DNA]</scope>
</reference>
<dbReference type="AlphaFoldDB" id="A0AAV2SJ89"/>
<feature type="non-terminal residue" evidence="2">
    <location>
        <position position="1"/>
    </location>
</feature>
<keyword evidence="3" id="KW-1185">Reference proteome</keyword>
<evidence type="ECO:0000313" key="3">
    <source>
        <dbReference type="Proteomes" id="UP001497623"/>
    </source>
</evidence>
<protein>
    <submittedName>
        <fullName evidence="2">Uncharacterized protein</fullName>
    </submittedName>
</protein>
<feature type="region of interest" description="Disordered" evidence="1">
    <location>
        <begin position="1"/>
        <end position="30"/>
    </location>
</feature>